<reference evidence="1 2" key="1">
    <citation type="submission" date="2015-08" db="EMBL/GenBank/DDBJ databases">
        <title>Next Generation Sequencing and Analysis of the Genome of Puccinia sorghi L Schw, the Causal Agent of Maize Common Rust.</title>
        <authorList>
            <person name="Rochi L."/>
            <person name="Burguener G."/>
            <person name="Darino M."/>
            <person name="Turjanski A."/>
            <person name="Kreff E."/>
            <person name="Dieguez M.J."/>
            <person name="Sacco F."/>
        </authorList>
    </citation>
    <scope>NUCLEOTIDE SEQUENCE [LARGE SCALE GENOMIC DNA]</scope>
    <source>
        <strain evidence="1 2">RO10H11247</strain>
    </source>
</reference>
<feature type="non-terminal residue" evidence="1">
    <location>
        <position position="338"/>
    </location>
</feature>
<keyword evidence="2" id="KW-1185">Reference proteome</keyword>
<protein>
    <submittedName>
        <fullName evidence="1">Uncharacterized protein</fullName>
    </submittedName>
</protein>
<gene>
    <name evidence="1" type="ORF">VP01_7592g1</name>
</gene>
<feature type="non-terminal residue" evidence="1">
    <location>
        <position position="1"/>
    </location>
</feature>
<dbReference type="Proteomes" id="UP000037035">
    <property type="component" value="Unassembled WGS sequence"/>
</dbReference>
<proteinExistence type="predicted"/>
<dbReference type="OrthoDB" id="2506909at2759"/>
<dbReference type="AlphaFoldDB" id="A0A0L6UC02"/>
<evidence type="ECO:0000313" key="1">
    <source>
        <dbReference type="EMBL" id="KNZ46063.1"/>
    </source>
</evidence>
<dbReference type="STRING" id="27349.A0A0L6UC02"/>
<dbReference type="VEuPathDB" id="FungiDB:VP01_7592g1"/>
<accession>A0A0L6UC02</accession>
<dbReference type="EMBL" id="LAVV01013041">
    <property type="protein sequence ID" value="KNZ46063.1"/>
    <property type="molecule type" value="Genomic_DNA"/>
</dbReference>
<dbReference type="PANTHER" id="PTHR46579">
    <property type="entry name" value="F5/8 TYPE C DOMAIN-CONTAINING PROTEIN-RELATED"/>
    <property type="match status" value="1"/>
</dbReference>
<dbReference type="Pfam" id="PF02992">
    <property type="entry name" value="Transposase_21"/>
    <property type="match status" value="1"/>
</dbReference>
<organism evidence="1 2">
    <name type="scientific">Puccinia sorghi</name>
    <dbReference type="NCBI Taxonomy" id="27349"/>
    <lineage>
        <taxon>Eukaryota</taxon>
        <taxon>Fungi</taxon>
        <taxon>Dikarya</taxon>
        <taxon>Basidiomycota</taxon>
        <taxon>Pucciniomycotina</taxon>
        <taxon>Pucciniomycetes</taxon>
        <taxon>Pucciniales</taxon>
        <taxon>Pucciniaceae</taxon>
        <taxon>Puccinia</taxon>
    </lineage>
</organism>
<dbReference type="PANTHER" id="PTHR46579:SF2">
    <property type="entry name" value="C2H2-TYPE DOMAIN-CONTAINING PROTEIN"/>
    <property type="match status" value="1"/>
</dbReference>
<evidence type="ECO:0000313" key="2">
    <source>
        <dbReference type="Proteomes" id="UP000037035"/>
    </source>
</evidence>
<name>A0A0L6UC02_9BASI</name>
<comment type="caution">
    <text evidence="1">The sequence shown here is derived from an EMBL/GenBank/DDBJ whole genome shotgun (WGS) entry which is preliminary data.</text>
</comment>
<sequence>HRYQLQNIFFASITPGPSEPTVLQMNNVVSPLVEELVTSWHRGINIATSKYPQAHKFHVALILAVCDLPAIQKLIGYASHSATQFCSFCYLQESEISLLEYHLWKKRTFQGHRIESEAWKLVTTHAQCDNLFKSSGVRWSVLNNLPYCNPIDFVVVDPMYLLSGMLEWHARQVWCIDEVSLELKKKKVDVPKSLDPEDYFEEDVHNELRYTEENLVHNSIDLASLQDALMEIDDEIHGKDEMLNGTPVFTSEDLKLIHRVITQARIPSWLNRPSTIFGDASAGKVGSPQNELVDMWYHLAMLTELAVEYEVDESVIQNLPPHQNSTWLITSQNNFVPL</sequence>
<dbReference type="InterPro" id="IPR004242">
    <property type="entry name" value="Transposase_21"/>
</dbReference>